<dbReference type="AlphaFoldDB" id="A0A3L8Q4I7"/>
<feature type="region of interest" description="Disordered" evidence="1">
    <location>
        <begin position="1"/>
        <end position="78"/>
    </location>
</feature>
<dbReference type="Proteomes" id="UP000276834">
    <property type="component" value="Unassembled WGS sequence"/>
</dbReference>
<evidence type="ECO:0000256" key="1">
    <source>
        <dbReference type="SAM" id="MobiDB-lite"/>
    </source>
</evidence>
<reference evidence="2 3" key="1">
    <citation type="journal article" date="2018" name="Proc. R. Soc. B">
        <title>A non-coding region near Follistatin controls head colour polymorphism in the Gouldian finch.</title>
        <authorList>
            <person name="Toomey M.B."/>
            <person name="Marques C.I."/>
            <person name="Andrade P."/>
            <person name="Araujo P.M."/>
            <person name="Sabatino S."/>
            <person name="Gazda M.A."/>
            <person name="Afonso S."/>
            <person name="Lopes R.J."/>
            <person name="Corbo J.C."/>
            <person name="Carneiro M."/>
        </authorList>
    </citation>
    <scope>NUCLEOTIDE SEQUENCE [LARGE SCALE GENOMIC DNA]</scope>
    <source>
        <strain evidence="2">Red01</strain>
        <tissue evidence="2">Muscle</tissue>
    </source>
</reference>
<sequence>MPPMVPMSPKFWGGVPKSAPNFGRGVHSHSKFGEGSQVSPSSRTPPQNDSHGPNEPQISPKFWEWGVTATPNLGRGLR</sequence>
<gene>
    <name evidence="2" type="ORF">DV515_00019515</name>
</gene>
<organism evidence="2 3">
    <name type="scientific">Chloebia gouldiae</name>
    <name type="common">Gouldian finch</name>
    <name type="synonym">Erythrura gouldiae</name>
    <dbReference type="NCBI Taxonomy" id="44316"/>
    <lineage>
        <taxon>Eukaryota</taxon>
        <taxon>Metazoa</taxon>
        <taxon>Chordata</taxon>
        <taxon>Craniata</taxon>
        <taxon>Vertebrata</taxon>
        <taxon>Euteleostomi</taxon>
        <taxon>Archelosauria</taxon>
        <taxon>Archosauria</taxon>
        <taxon>Dinosauria</taxon>
        <taxon>Saurischia</taxon>
        <taxon>Theropoda</taxon>
        <taxon>Coelurosauria</taxon>
        <taxon>Aves</taxon>
        <taxon>Neognathae</taxon>
        <taxon>Neoaves</taxon>
        <taxon>Telluraves</taxon>
        <taxon>Australaves</taxon>
        <taxon>Passeriformes</taxon>
        <taxon>Passeroidea</taxon>
        <taxon>Passeridae</taxon>
        <taxon>Chloebia</taxon>
    </lineage>
</organism>
<name>A0A3L8Q4I7_CHLGU</name>
<comment type="caution">
    <text evidence="2">The sequence shown here is derived from an EMBL/GenBank/DDBJ whole genome shotgun (WGS) entry which is preliminary data.</text>
</comment>
<keyword evidence="3" id="KW-1185">Reference proteome</keyword>
<feature type="compositionally biased region" description="Polar residues" evidence="1">
    <location>
        <begin position="36"/>
        <end position="51"/>
    </location>
</feature>
<proteinExistence type="predicted"/>
<evidence type="ECO:0000313" key="3">
    <source>
        <dbReference type="Proteomes" id="UP000276834"/>
    </source>
</evidence>
<dbReference type="EMBL" id="QUSF01009302">
    <property type="protein sequence ID" value="RLV62245.1"/>
    <property type="molecule type" value="Genomic_DNA"/>
</dbReference>
<accession>A0A3L8Q4I7</accession>
<evidence type="ECO:0000313" key="2">
    <source>
        <dbReference type="EMBL" id="RLV62245.1"/>
    </source>
</evidence>
<protein>
    <submittedName>
        <fullName evidence="2">Uncharacterized protein</fullName>
    </submittedName>
</protein>